<proteinExistence type="predicted"/>
<gene>
    <name evidence="2" type="ORF">WI38_07020</name>
</gene>
<accession>A0A103D4G3</accession>
<sequence length="63" mass="6817">MDFTDAVRSAFDQYPGFEGRAHRAHGPLIAFILHVGPTVPLTGRRAHRTDHPGRFGPAPLVAG</sequence>
<feature type="region of interest" description="Disordered" evidence="1">
    <location>
        <begin position="42"/>
        <end position="63"/>
    </location>
</feature>
<dbReference type="EMBL" id="LOTN01000013">
    <property type="protein sequence ID" value="KUZ94393.1"/>
    <property type="molecule type" value="Genomic_DNA"/>
</dbReference>
<evidence type="ECO:0000256" key="1">
    <source>
        <dbReference type="SAM" id="MobiDB-lite"/>
    </source>
</evidence>
<evidence type="ECO:0000313" key="3">
    <source>
        <dbReference type="Proteomes" id="UP000065521"/>
    </source>
</evidence>
<name>A0A103D4G3_9BURK</name>
<dbReference type="AlphaFoldDB" id="A0A103D4G3"/>
<evidence type="ECO:0000313" key="2">
    <source>
        <dbReference type="EMBL" id="KUZ94393.1"/>
    </source>
</evidence>
<dbReference type="Proteomes" id="UP000065521">
    <property type="component" value="Unassembled WGS sequence"/>
</dbReference>
<reference evidence="2 3" key="1">
    <citation type="submission" date="2015-11" db="EMBL/GenBank/DDBJ databases">
        <title>Expanding the genomic diversity of Burkholderia species for the development of highly accurate diagnostics.</title>
        <authorList>
            <person name="Sahl J."/>
            <person name="Keim P."/>
            <person name="Wagner D."/>
        </authorList>
    </citation>
    <scope>NUCLEOTIDE SEQUENCE [LARGE SCALE GENOMIC DNA]</scope>
    <source>
        <strain evidence="2 3">RF32-BP4</strain>
    </source>
</reference>
<organism evidence="2 3">
    <name type="scientific">Burkholderia ubonensis</name>
    <dbReference type="NCBI Taxonomy" id="101571"/>
    <lineage>
        <taxon>Bacteria</taxon>
        <taxon>Pseudomonadati</taxon>
        <taxon>Pseudomonadota</taxon>
        <taxon>Betaproteobacteria</taxon>
        <taxon>Burkholderiales</taxon>
        <taxon>Burkholderiaceae</taxon>
        <taxon>Burkholderia</taxon>
        <taxon>Burkholderia cepacia complex</taxon>
    </lineage>
</organism>
<protein>
    <submittedName>
        <fullName evidence="2">Uncharacterized protein</fullName>
    </submittedName>
</protein>
<dbReference type="RefSeq" id="WP_059609369.1">
    <property type="nucleotide sequence ID" value="NZ_JBGRUR010000015.1"/>
</dbReference>
<comment type="caution">
    <text evidence="2">The sequence shown here is derived from an EMBL/GenBank/DDBJ whole genome shotgun (WGS) entry which is preliminary data.</text>
</comment>